<dbReference type="InterPro" id="IPR035472">
    <property type="entry name" value="RpiR-like_SIS"/>
</dbReference>
<dbReference type="Gene3D" id="3.40.50.10490">
    <property type="entry name" value="Glucose-6-phosphate isomerase like protein, domain 1"/>
    <property type="match status" value="1"/>
</dbReference>
<evidence type="ECO:0000256" key="1">
    <source>
        <dbReference type="ARBA" id="ARBA00023015"/>
    </source>
</evidence>
<dbReference type="PROSITE" id="PS51464">
    <property type="entry name" value="SIS"/>
    <property type="match status" value="1"/>
</dbReference>
<dbReference type="InterPro" id="IPR047640">
    <property type="entry name" value="RpiR-like"/>
</dbReference>
<dbReference type="Gene3D" id="1.10.10.10">
    <property type="entry name" value="Winged helix-like DNA-binding domain superfamily/Winged helix DNA-binding domain"/>
    <property type="match status" value="1"/>
</dbReference>
<dbReference type="InterPro" id="IPR009057">
    <property type="entry name" value="Homeodomain-like_sf"/>
</dbReference>
<feature type="domain" description="HTH rpiR-type" evidence="4">
    <location>
        <begin position="25"/>
        <end position="101"/>
    </location>
</feature>
<organism evidence="6 7">
    <name type="scientific">Paracoccus onubensis</name>
    <dbReference type="NCBI Taxonomy" id="1675788"/>
    <lineage>
        <taxon>Bacteria</taxon>
        <taxon>Pseudomonadati</taxon>
        <taxon>Pseudomonadota</taxon>
        <taxon>Alphaproteobacteria</taxon>
        <taxon>Rhodobacterales</taxon>
        <taxon>Paracoccaceae</taxon>
        <taxon>Paracoccus</taxon>
    </lineage>
</organism>
<gene>
    <name evidence="6" type="ORF">D3P04_12220</name>
</gene>
<reference evidence="7" key="1">
    <citation type="submission" date="2018-09" db="EMBL/GenBank/DDBJ databases">
        <title>Acidovorax cavernicola nov. sp. isolated from Gruta de las Maravillas (Aracena, Spain).</title>
        <authorList>
            <person name="Jurado V."/>
            <person name="Gutierrez-Patricio S."/>
            <person name="Gonzalez-Pimentel J.L."/>
            <person name="Miller A.Z."/>
            <person name="Laiz L."/>
            <person name="Saiz-Jimenez C."/>
        </authorList>
    </citation>
    <scope>NUCLEOTIDE SEQUENCE [LARGE SCALE GENOMIC DNA]</scope>
    <source>
        <strain evidence="7">1011MAR3C25</strain>
    </source>
</reference>
<accession>A0A418SU48</accession>
<dbReference type="PANTHER" id="PTHR30514:SF1">
    <property type="entry name" value="HTH-TYPE TRANSCRIPTIONAL REGULATOR HEXR-RELATED"/>
    <property type="match status" value="1"/>
</dbReference>
<dbReference type="GO" id="GO:0003700">
    <property type="term" value="F:DNA-binding transcription factor activity"/>
    <property type="evidence" value="ECO:0007669"/>
    <property type="project" value="InterPro"/>
</dbReference>
<protein>
    <submittedName>
        <fullName evidence="6">MurR/RpiR family transcriptional regulator</fullName>
    </submittedName>
</protein>
<evidence type="ECO:0000313" key="6">
    <source>
        <dbReference type="EMBL" id="RJE84417.1"/>
    </source>
</evidence>
<dbReference type="PROSITE" id="PS51071">
    <property type="entry name" value="HTH_RPIR"/>
    <property type="match status" value="1"/>
</dbReference>
<evidence type="ECO:0000256" key="2">
    <source>
        <dbReference type="ARBA" id="ARBA00023125"/>
    </source>
</evidence>
<evidence type="ECO:0000256" key="3">
    <source>
        <dbReference type="ARBA" id="ARBA00023163"/>
    </source>
</evidence>
<proteinExistence type="predicted"/>
<sequence>MENSPHSTQNIFPPQGAAAKGALGRATLAAIHAKISAMPAAQERVARIFVERPEEAIRLSVADLAHEAKSGEASVIRFCRTMGFHSLRDLRVALAADIVYRNTAAPRRPVDHVDRLCSALQATAQNVDPDTLRRVALAMKAAPHIDIFGSGISGMGAHLFAYRFSRIGLVARAWNDDVVADEILASRKRGSVAMIVSETGLTLRTARFLEHSREAGAFTVAICGQGTEALAPLCDAVLTVTPLDPLPERGEMAPLIGKLFLCDKLAGELIALGQAKPAGRKRPKR</sequence>
<dbReference type="InterPro" id="IPR036388">
    <property type="entry name" value="WH-like_DNA-bd_sf"/>
</dbReference>
<dbReference type="AlphaFoldDB" id="A0A418SU48"/>
<dbReference type="GO" id="GO:1901135">
    <property type="term" value="P:carbohydrate derivative metabolic process"/>
    <property type="evidence" value="ECO:0007669"/>
    <property type="project" value="InterPro"/>
</dbReference>
<evidence type="ECO:0000259" key="5">
    <source>
        <dbReference type="PROSITE" id="PS51464"/>
    </source>
</evidence>
<keyword evidence="1" id="KW-0805">Transcription regulation</keyword>
<dbReference type="RefSeq" id="WP_119749275.1">
    <property type="nucleotide sequence ID" value="NZ_QZCG01000008.1"/>
</dbReference>
<dbReference type="InterPro" id="IPR001347">
    <property type="entry name" value="SIS_dom"/>
</dbReference>
<dbReference type="InterPro" id="IPR046348">
    <property type="entry name" value="SIS_dom_sf"/>
</dbReference>
<dbReference type="PANTHER" id="PTHR30514">
    <property type="entry name" value="GLUCOKINASE"/>
    <property type="match status" value="1"/>
</dbReference>
<dbReference type="EMBL" id="QZCG01000008">
    <property type="protein sequence ID" value="RJE84417.1"/>
    <property type="molecule type" value="Genomic_DNA"/>
</dbReference>
<comment type="caution">
    <text evidence="6">The sequence shown here is derived from an EMBL/GenBank/DDBJ whole genome shotgun (WGS) entry which is preliminary data.</text>
</comment>
<keyword evidence="2" id="KW-0238">DNA-binding</keyword>
<dbReference type="GO" id="GO:0097367">
    <property type="term" value="F:carbohydrate derivative binding"/>
    <property type="evidence" value="ECO:0007669"/>
    <property type="project" value="InterPro"/>
</dbReference>
<feature type="domain" description="SIS" evidence="5">
    <location>
        <begin position="135"/>
        <end position="280"/>
    </location>
</feature>
<keyword evidence="7" id="KW-1185">Reference proteome</keyword>
<dbReference type="SUPFAM" id="SSF46689">
    <property type="entry name" value="Homeodomain-like"/>
    <property type="match status" value="1"/>
</dbReference>
<dbReference type="Pfam" id="PF01418">
    <property type="entry name" value="HTH_6"/>
    <property type="match status" value="1"/>
</dbReference>
<evidence type="ECO:0000259" key="4">
    <source>
        <dbReference type="PROSITE" id="PS51071"/>
    </source>
</evidence>
<dbReference type="InterPro" id="IPR000281">
    <property type="entry name" value="HTH_RpiR"/>
</dbReference>
<dbReference type="SUPFAM" id="SSF53697">
    <property type="entry name" value="SIS domain"/>
    <property type="match status" value="1"/>
</dbReference>
<dbReference type="GO" id="GO:0003677">
    <property type="term" value="F:DNA binding"/>
    <property type="evidence" value="ECO:0007669"/>
    <property type="project" value="UniProtKB-KW"/>
</dbReference>
<dbReference type="OrthoDB" id="8582409at2"/>
<dbReference type="CDD" id="cd05013">
    <property type="entry name" value="SIS_RpiR"/>
    <property type="match status" value="1"/>
</dbReference>
<dbReference type="Pfam" id="PF01380">
    <property type="entry name" value="SIS"/>
    <property type="match status" value="1"/>
</dbReference>
<evidence type="ECO:0000313" key="7">
    <source>
        <dbReference type="Proteomes" id="UP000284202"/>
    </source>
</evidence>
<keyword evidence="3" id="KW-0804">Transcription</keyword>
<name>A0A418SU48_9RHOB</name>
<dbReference type="Proteomes" id="UP000284202">
    <property type="component" value="Unassembled WGS sequence"/>
</dbReference>